<organism evidence="1 2">
    <name type="scientific">Novosphingobium decolorationis</name>
    <dbReference type="NCBI Taxonomy" id="2698673"/>
    <lineage>
        <taxon>Bacteria</taxon>
        <taxon>Pseudomonadati</taxon>
        <taxon>Pseudomonadota</taxon>
        <taxon>Alphaproteobacteria</taxon>
        <taxon>Sphingomonadales</taxon>
        <taxon>Sphingomonadaceae</taxon>
        <taxon>Novosphingobium</taxon>
    </lineage>
</organism>
<sequence length="105" mass="11879">MSSPSTPPPHRYLEAMDTEDLARMVMSLLSELWITRDRLAVVEELLEDKGVLEAGSVESFEWTPEREPKVEALRDRMIASVMGAPLAAKERTYQKILERAGFTAE</sequence>
<gene>
    <name evidence="1" type="ORF">HT578_09640</name>
</gene>
<proteinExistence type="predicted"/>
<protein>
    <submittedName>
        <fullName evidence="1">Uncharacterized protein</fullName>
    </submittedName>
</protein>
<evidence type="ECO:0000313" key="1">
    <source>
        <dbReference type="EMBL" id="QVM83919.1"/>
    </source>
</evidence>
<evidence type="ECO:0000313" key="2">
    <source>
        <dbReference type="Proteomes" id="UP000677126"/>
    </source>
</evidence>
<reference evidence="1 2" key="1">
    <citation type="journal article" date="2021" name="Int. J. Syst. Evol. Microbiol.">
        <title>Novosphingobium decolorationis sp. nov., an aniline blue-decolourizing bacterium isolated from East Pacific sediment.</title>
        <authorList>
            <person name="Chen X."/>
            <person name="Dong B."/>
            <person name="Chen T."/>
            <person name="Ren N."/>
            <person name="Wang J."/>
            <person name="Xu Y."/>
            <person name="Yang J."/>
            <person name="Zhu S."/>
            <person name="Chen J."/>
        </authorList>
    </citation>
    <scope>NUCLEOTIDE SEQUENCE [LARGE SCALE GENOMIC DNA]</scope>
    <source>
        <strain evidence="1 2">502str22</strain>
    </source>
</reference>
<accession>A0ABX8E4P4</accession>
<dbReference type="EMBL" id="CP054856">
    <property type="protein sequence ID" value="QVM83919.1"/>
    <property type="molecule type" value="Genomic_DNA"/>
</dbReference>
<name>A0ABX8E4P4_9SPHN</name>
<keyword evidence="2" id="KW-1185">Reference proteome</keyword>
<dbReference type="Proteomes" id="UP000677126">
    <property type="component" value="Chromosome"/>
</dbReference>
<dbReference type="RefSeq" id="WP_213503789.1">
    <property type="nucleotide sequence ID" value="NZ_CP054856.1"/>
</dbReference>